<feature type="chain" id="PRO_5021994445" description="Secreted protein" evidence="1">
    <location>
        <begin position="23"/>
        <end position="86"/>
    </location>
</feature>
<proteinExistence type="predicted"/>
<dbReference type="AlphaFoldDB" id="A0A561PCD8"/>
<sequence length="86" mass="9092">MKKAKFALATVISVAIAGSAIAFKAHKTISTFYTPGTTNTTILIVCNSPVSLSYTIDPFGPFTIQASTSVDNTHPCGVVRVRMIAE</sequence>
<evidence type="ECO:0000256" key="1">
    <source>
        <dbReference type="SAM" id="SignalP"/>
    </source>
</evidence>
<evidence type="ECO:0008006" key="4">
    <source>
        <dbReference type="Google" id="ProtNLM"/>
    </source>
</evidence>
<feature type="signal peptide" evidence="1">
    <location>
        <begin position="1"/>
        <end position="22"/>
    </location>
</feature>
<keyword evidence="3" id="KW-1185">Reference proteome</keyword>
<evidence type="ECO:0000313" key="2">
    <source>
        <dbReference type="EMBL" id="TWF35768.1"/>
    </source>
</evidence>
<organism evidence="2 3">
    <name type="scientific">Chitinophaga polysaccharea</name>
    <dbReference type="NCBI Taxonomy" id="1293035"/>
    <lineage>
        <taxon>Bacteria</taxon>
        <taxon>Pseudomonadati</taxon>
        <taxon>Bacteroidota</taxon>
        <taxon>Chitinophagia</taxon>
        <taxon>Chitinophagales</taxon>
        <taxon>Chitinophagaceae</taxon>
        <taxon>Chitinophaga</taxon>
    </lineage>
</organism>
<dbReference type="Proteomes" id="UP000320811">
    <property type="component" value="Unassembled WGS sequence"/>
</dbReference>
<dbReference type="EMBL" id="VIWO01000008">
    <property type="protein sequence ID" value="TWF35768.1"/>
    <property type="molecule type" value="Genomic_DNA"/>
</dbReference>
<name>A0A561PCD8_9BACT</name>
<reference evidence="2 3" key="1">
    <citation type="submission" date="2019-06" db="EMBL/GenBank/DDBJ databases">
        <title>Sorghum-associated microbial communities from plants grown in Nebraska, USA.</title>
        <authorList>
            <person name="Schachtman D."/>
        </authorList>
    </citation>
    <scope>NUCLEOTIDE SEQUENCE [LARGE SCALE GENOMIC DNA]</scope>
    <source>
        <strain evidence="2 3">1209</strain>
    </source>
</reference>
<gene>
    <name evidence="2" type="ORF">FHW36_108124</name>
</gene>
<evidence type="ECO:0000313" key="3">
    <source>
        <dbReference type="Proteomes" id="UP000320811"/>
    </source>
</evidence>
<protein>
    <recommendedName>
        <fullName evidence="4">Secreted protein</fullName>
    </recommendedName>
</protein>
<accession>A0A561PCD8</accession>
<comment type="caution">
    <text evidence="2">The sequence shown here is derived from an EMBL/GenBank/DDBJ whole genome shotgun (WGS) entry which is preliminary data.</text>
</comment>
<keyword evidence="1" id="KW-0732">Signal</keyword>